<evidence type="ECO:0000313" key="1">
    <source>
        <dbReference type="EMBL" id="PLW26935.1"/>
    </source>
</evidence>
<dbReference type="AlphaFoldDB" id="A0A2N5TN61"/>
<reference evidence="1 2" key="1">
    <citation type="submission" date="2017-11" db="EMBL/GenBank/DDBJ databases">
        <title>De novo assembly and phasing of dikaryotic genomes from two isolates of Puccinia coronata f. sp. avenae, the causal agent of oat crown rust.</title>
        <authorList>
            <person name="Miller M.E."/>
            <person name="Zhang Y."/>
            <person name="Omidvar V."/>
            <person name="Sperschneider J."/>
            <person name="Schwessinger B."/>
            <person name="Raley C."/>
            <person name="Palmer J.M."/>
            <person name="Garnica D."/>
            <person name="Upadhyaya N."/>
            <person name="Rathjen J."/>
            <person name="Taylor J.M."/>
            <person name="Park R.F."/>
            <person name="Dodds P.N."/>
            <person name="Hirsch C.D."/>
            <person name="Kianian S.F."/>
            <person name="Figueroa M."/>
        </authorList>
    </citation>
    <scope>NUCLEOTIDE SEQUENCE [LARGE SCALE GENOMIC DNA]</scope>
    <source>
        <strain evidence="1">12NC29</strain>
    </source>
</reference>
<proteinExistence type="predicted"/>
<name>A0A2N5TN61_9BASI</name>
<evidence type="ECO:0000313" key="2">
    <source>
        <dbReference type="Proteomes" id="UP000235388"/>
    </source>
</evidence>
<dbReference type="Proteomes" id="UP000235388">
    <property type="component" value="Unassembled WGS sequence"/>
</dbReference>
<sequence length="54" mass="5649">MNSLVPHLRAGLTRPTGCPWCKLAQPGLSAKLAGLLGLARGRPEPAQLAPLYEG</sequence>
<dbReference type="EMBL" id="PGCJ01000513">
    <property type="protein sequence ID" value="PLW26935.1"/>
    <property type="molecule type" value="Genomic_DNA"/>
</dbReference>
<keyword evidence="2" id="KW-1185">Reference proteome</keyword>
<accession>A0A2N5TN61</accession>
<gene>
    <name evidence="1" type="ORF">PCANC_24554</name>
</gene>
<comment type="caution">
    <text evidence="1">The sequence shown here is derived from an EMBL/GenBank/DDBJ whole genome shotgun (WGS) entry which is preliminary data.</text>
</comment>
<organism evidence="1 2">
    <name type="scientific">Puccinia coronata f. sp. avenae</name>
    <dbReference type="NCBI Taxonomy" id="200324"/>
    <lineage>
        <taxon>Eukaryota</taxon>
        <taxon>Fungi</taxon>
        <taxon>Dikarya</taxon>
        <taxon>Basidiomycota</taxon>
        <taxon>Pucciniomycotina</taxon>
        <taxon>Pucciniomycetes</taxon>
        <taxon>Pucciniales</taxon>
        <taxon>Pucciniaceae</taxon>
        <taxon>Puccinia</taxon>
    </lineage>
</organism>
<protein>
    <submittedName>
        <fullName evidence="1">Uncharacterized protein</fullName>
    </submittedName>
</protein>